<dbReference type="eggNOG" id="COG0239">
    <property type="taxonomic scope" value="Bacteria"/>
</dbReference>
<evidence type="ECO:0000256" key="9">
    <source>
        <dbReference type="ARBA" id="ARBA00023303"/>
    </source>
</evidence>
<evidence type="ECO:0000256" key="4">
    <source>
        <dbReference type="ARBA" id="ARBA00022692"/>
    </source>
</evidence>
<evidence type="ECO:0000256" key="12">
    <source>
        <dbReference type="HAMAP-Rule" id="MF_00454"/>
    </source>
</evidence>
<name>A0A061JPY6_STUST</name>
<evidence type="ECO:0000256" key="11">
    <source>
        <dbReference type="ARBA" id="ARBA00035585"/>
    </source>
</evidence>
<keyword evidence="2 12" id="KW-1003">Cell membrane</keyword>
<keyword evidence="5 12" id="KW-1133">Transmembrane helix</keyword>
<keyword evidence="12" id="KW-0813">Transport</keyword>
<proteinExistence type="inferred from homology"/>
<dbReference type="HOGENOM" id="CLU_114342_2_3_6"/>
<dbReference type="Proteomes" id="UP000026923">
    <property type="component" value="Unassembled WGS sequence"/>
</dbReference>
<sequence>MIRIALAVACGGMIGTLLRFAVATWASTQWPRHFYLATLAVNLLGCLLIGYLYATFLARPDIPPELRAALIIGFLGALTTFSSFSLDALRLLESGQLATAFAYVGGSVLGGLLAAWAGLALARL</sequence>
<protein>
    <recommendedName>
        <fullName evidence="12">Fluoride-specific ion channel FluC</fullName>
    </recommendedName>
</protein>
<feature type="binding site" evidence="12">
    <location>
        <position position="76"/>
    </location>
    <ligand>
        <name>Na(+)</name>
        <dbReference type="ChEBI" id="CHEBI:29101"/>
        <note>structural</note>
    </ligand>
</feature>
<dbReference type="GO" id="GO:0046872">
    <property type="term" value="F:metal ion binding"/>
    <property type="evidence" value="ECO:0007669"/>
    <property type="project" value="UniProtKB-KW"/>
</dbReference>
<feature type="binding site" evidence="12">
    <location>
        <position position="79"/>
    </location>
    <ligand>
        <name>Na(+)</name>
        <dbReference type="ChEBI" id="CHEBI:29101"/>
        <note>structural</note>
    </ligand>
</feature>
<dbReference type="NCBIfam" id="NF010830">
    <property type="entry name" value="PRK14234.1"/>
    <property type="match status" value="1"/>
</dbReference>
<evidence type="ECO:0000256" key="8">
    <source>
        <dbReference type="ARBA" id="ARBA00023136"/>
    </source>
</evidence>
<comment type="similarity">
    <text evidence="10 12">Belongs to the fluoride channel Fluc/FEX (TC 1.A.43) family.</text>
</comment>
<dbReference type="GO" id="GO:0005886">
    <property type="term" value="C:plasma membrane"/>
    <property type="evidence" value="ECO:0007669"/>
    <property type="project" value="UniProtKB-SubCell"/>
</dbReference>
<dbReference type="HAMAP" id="MF_00454">
    <property type="entry name" value="FluC"/>
    <property type="match status" value="1"/>
</dbReference>
<evidence type="ECO:0000313" key="14">
    <source>
        <dbReference type="Proteomes" id="UP000026923"/>
    </source>
</evidence>
<evidence type="ECO:0000256" key="7">
    <source>
        <dbReference type="ARBA" id="ARBA00023065"/>
    </source>
</evidence>
<feature type="transmembrane region" description="Helical" evidence="12">
    <location>
        <begin position="98"/>
        <end position="122"/>
    </location>
</feature>
<dbReference type="OrthoDB" id="9806299at2"/>
<evidence type="ECO:0000256" key="5">
    <source>
        <dbReference type="ARBA" id="ARBA00022989"/>
    </source>
</evidence>
<evidence type="ECO:0000256" key="2">
    <source>
        <dbReference type="ARBA" id="ARBA00022475"/>
    </source>
</evidence>
<evidence type="ECO:0000256" key="6">
    <source>
        <dbReference type="ARBA" id="ARBA00023053"/>
    </source>
</evidence>
<comment type="activity regulation">
    <text evidence="12">Na(+) is not transported, but it plays an essential structural role and its presence is essential for fluoride channel function.</text>
</comment>
<keyword evidence="7 12" id="KW-0406">Ion transport</keyword>
<dbReference type="PANTHER" id="PTHR28259:SF1">
    <property type="entry name" value="FLUORIDE EXPORT PROTEIN 1-RELATED"/>
    <property type="match status" value="1"/>
</dbReference>
<dbReference type="EMBL" id="AMCZ02000021">
    <property type="protein sequence ID" value="EWC40370.1"/>
    <property type="molecule type" value="Genomic_DNA"/>
</dbReference>
<feature type="transmembrane region" description="Helical" evidence="12">
    <location>
        <begin position="33"/>
        <end position="54"/>
    </location>
</feature>
<dbReference type="AlphaFoldDB" id="A0A061JPY6"/>
<gene>
    <name evidence="12" type="primary">fluC</name>
    <name evidence="12" type="synonym">crcB</name>
    <name evidence="13" type="ORF">B597_015335</name>
</gene>
<evidence type="ECO:0000313" key="13">
    <source>
        <dbReference type="EMBL" id="EWC40370.1"/>
    </source>
</evidence>
<accession>A0A061JPY6</accession>
<evidence type="ECO:0000256" key="3">
    <source>
        <dbReference type="ARBA" id="ARBA00022519"/>
    </source>
</evidence>
<dbReference type="Pfam" id="PF02537">
    <property type="entry name" value="CRCB"/>
    <property type="match status" value="1"/>
</dbReference>
<comment type="function">
    <text evidence="12">Fluoride-specific ion channel. Important for reducing fluoride concentration in the cell, thus reducing its toxicity.</text>
</comment>
<keyword evidence="9 12" id="KW-0407">Ion channel</keyword>
<keyword evidence="3" id="KW-0997">Cell inner membrane</keyword>
<dbReference type="InterPro" id="IPR003691">
    <property type="entry name" value="FluC"/>
</dbReference>
<keyword evidence="8 12" id="KW-0472">Membrane</keyword>
<dbReference type="PANTHER" id="PTHR28259">
    <property type="entry name" value="FLUORIDE EXPORT PROTEIN 1-RELATED"/>
    <property type="match status" value="1"/>
</dbReference>
<dbReference type="NCBIfam" id="TIGR00494">
    <property type="entry name" value="crcB"/>
    <property type="match status" value="1"/>
</dbReference>
<comment type="catalytic activity">
    <reaction evidence="11">
        <text>fluoride(in) = fluoride(out)</text>
        <dbReference type="Rhea" id="RHEA:76159"/>
        <dbReference type="ChEBI" id="CHEBI:17051"/>
    </reaction>
    <physiologicalReaction direction="left-to-right" evidence="11">
        <dbReference type="Rhea" id="RHEA:76160"/>
    </physiologicalReaction>
</comment>
<feature type="transmembrane region" description="Helical" evidence="12">
    <location>
        <begin position="66"/>
        <end position="86"/>
    </location>
</feature>
<keyword evidence="4 12" id="KW-0812">Transmembrane</keyword>
<comment type="subcellular location">
    <subcellularLocation>
        <location evidence="1 12">Cell membrane</location>
        <topology evidence="1 12">Multi-pass membrane protein</topology>
    </subcellularLocation>
</comment>
<dbReference type="GO" id="GO:0140114">
    <property type="term" value="P:cellular detoxification of fluoride"/>
    <property type="evidence" value="ECO:0007669"/>
    <property type="project" value="UniProtKB-UniRule"/>
</dbReference>
<evidence type="ECO:0000256" key="1">
    <source>
        <dbReference type="ARBA" id="ARBA00004651"/>
    </source>
</evidence>
<keyword evidence="12" id="KW-0479">Metal-binding</keyword>
<evidence type="ECO:0000256" key="10">
    <source>
        <dbReference type="ARBA" id="ARBA00035120"/>
    </source>
</evidence>
<organism evidence="13 14">
    <name type="scientific">Stutzerimonas stutzeri KOS6</name>
    <dbReference type="NCBI Taxonomy" id="1218352"/>
    <lineage>
        <taxon>Bacteria</taxon>
        <taxon>Pseudomonadati</taxon>
        <taxon>Pseudomonadota</taxon>
        <taxon>Gammaproteobacteria</taxon>
        <taxon>Pseudomonadales</taxon>
        <taxon>Pseudomonadaceae</taxon>
        <taxon>Stutzerimonas</taxon>
    </lineage>
</organism>
<comment type="caution">
    <text evidence="13">The sequence shown here is derived from an EMBL/GenBank/DDBJ whole genome shotgun (WGS) entry which is preliminary data.</text>
</comment>
<keyword evidence="6 12" id="KW-0915">Sodium</keyword>
<dbReference type="RefSeq" id="WP_003295131.1">
    <property type="nucleotide sequence ID" value="NZ_KK020676.1"/>
</dbReference>
<reference evidence="13 14" key="1">
    <citation type="journal article" date="2013" name="Genome Announc.">
        <title>Draft Genome of the Nitrogen-Fixing Bacterium Pseudomonas stutzeri Strain KOS6 Isolated from Industrial Hydrocarbon Sludge.</title>
        <authorList>
            <person name="Grigoryeva T.V."/>
            <person name="Laikov A.V."/>
            <person name="Naumova R.P."/>
            <person name="Manolov A.I."/>
            <person name="Larin A.K."/>
            <person name="Karpova I.Y."/>
            <person name="Semashko T.A."/>
            <person name="Alexeev D.G."/>
            <person name="Kostryukova E.S."/>
            <person name="Muller R."/>
            <person name="Govorun V.M."/>
        </authorList>
    </citation>
    <scope>NUCLEOTIDE SEQUENCE [LARGE SCALE GENOMIC DNA]</scope>
    <source>
        <strain evidence="13 14">KOS6</strain>
    </source>
</reference>
<dbReference type="GO" id="GO:0062054">
    <property type="term" value="F:fluoride channel activity"/>
    <property type="evidence" value="ECO:0007669"/>
    <property type="project" value="UniProtKB-UniRule"/>
</dbReference>